<dbReference type="Gene3D" id="3.40.50.720">
    <property type="entry name" value="NAD(P)-binding Rossmann-like Domain"/>
    <property type="match status" value="1"/>
</dbReference>
<evidence type="ECO:0000259" key="1">
    <source>
        <dbReference type="Pfam" id="PF03435"/>
    </source>
</evidence>
<dbReference type="Proteomes" id="UP000315700">
    <property type="component" value="Chromosome"/>
</dbReference>
<dbReference type="GO" id="GO:0050303">
    <property type="term" value="F:lysine 6-dehydrogenase activity"/>
    <property type="evidence" value="ECO:0007669"/>
    <property type="project" value="UniProtKB-EC"/>
</dbReference>
<dbReference type="EC" id="1.4.1.18" evidence="2"/>
<protein>
    <submittedName>
        <fullName evidence="2">Lysine 6-dehydrogenase</fullName>
        <ecNumber evidence="2">1.4.1.18</ecNumber>
    </submittedName>
</protein>
<sequence>MTDVLLLGAGKIGRMIGTLLIRSGDYRVRVGDASAAALTRVEQQLDAETMVVDADDPQALMEAMDGAGAVISALSYRQNPGVARAALERGVS</sequence>
<proteinExistence type="predicted"/>
<accession>A0A517SEJ3</accession>
<dbReference type="AlphaFoldDB" id="A0A517SEJ3"/>
<dbReference type="EMBL" id="CP036271">
    <property type="protein sequence ID" value="QDT54546.1"/>
    <property type="molecule type" value="Genomic_DNA"/>
</dbReference>
<evidence type="ECO:0000313" key="3">
    <source>
        <dbReference type="Proteomes" id="UP000315700"/>
    </source>
</evidence>
<evidence type="ECO:0000313" key="2">
    <source>
        <dbReference type="EMBL" id="QDT54546.1"/>
    </source>
</evidence>
<organism evidence="2 3">
    <name type="scientific">Caulifigura coniformis</name>
    <dbReference type="NCBI Taxonomy" id="2527983"/>
    <lineage>
        <taxon>Bacteria</taxon>
        <taxon>Pseudomonadati</taxon>
        <taxon>Planctomycetota</taxon>
        <taxon>Planctomycetia</taxon>
        <taxon>Planctomycetales</taxon>
        <taxon>Planctomycetaceae</taxon>
        <taxon>Caulifigura</taxon>
    </lineage>
</organism>
<dbReference type="InParanoid" id="A0A517SEJ3"/>
<dbReference type="SUPFAM" id="SSF51735">
    <property type="entry name" value="NAD(P)-binding Rossmann-fold domains"/>
    <property type="match status" value="1"/>
</dbReference>
<gene>
    <name evidence="2" type="primary">lysDH_1</name>
    <name evidence="2" type="ORF">Pan44_25790</name>
</gene>
<dbReference type="InterPro" id="IPR005097">
    <property type="entry name" value="Sacchrp_dh_NADP-bd"/>
</dbReference>
<dbReference type="KEGG" id="ccos:Pan44_25790"/>
<feature type="domain" description="Saccharopine dehydrogenase NADP binding" evidence="1">
    <location>
        <begin position="4"/>
        <end position="91"/>
    </location>
</feature>
<keyword evidence="2" id="KW-0560">Oxidoreductase</keyword>
<dbReference type="InterPro" id="IPR036291">
    <property type="entry name" value="NAD(P)-bd_dom_sf"/>
</dbReference>
<name>A0A517SEJ3_9PLAN</name>
<dbReference type="Pfam" id="PF03435">
    <property type="entry name" value="Sacchrp_dh_NADP"/>
    <property type="match status" value="1"/>
</dbReference>
<keyword evidence="3" id="KW-1185">Reference proteome</keyword>
<reference evidence="2 3" key="1">
    <citation type="submission" date="2019-02" db="EMBL/GenBank/DDBJ databases">
        <title>Deep-cultivation of Planctomycetes and their phenomic and genomic characterization uncovers novel biology.</title>
        <authorList>
            <person name="Wiegand S."/>
            <person name="Jogler M."/>
            <person name="Boedeker C."/>
            <person name="Pinto D."/>
            <person name="Vollmers J."/>
            <person name="Rivas-Marin E."/>
            <person name="Kohn T."/>
            <person name="Peeters S.H."/>
            <person name="Heuer A."/>
            <person name="Rast P."/>
            <person name="Oberbeckmann S."/>
            <person name="Bunk B."/>
            <person name="Jeske O."/>
            <person name="Meyerdierks A."/>
            <person name="Storesund J.E."/>
            <person name="Kallscheuer N."/>
            <person name="Luecker S."/>
            <person name="Lage O.M."/>
            <person name="Pohl T."/>
            <person name="Merkel B.J."/>
            <person name="Hornburger P."/>
            <person name="Mueller R.-W."/>
            <person name="Bruemmer F."/>
            <person name="Labrenz M."/>
            <person name="Spormann A.M."/>
            <person name="Op den Camp H."/>
            <person name="Overmann J."/>
            <person name="Amann R."/>
            <person name="Jetten M.S.M."/>
            <person name="Mascher T."/>
            <person name="Medema M.H."/>
            <person name="Devos D.P."/>
            <person name="Kaster A.-K."/>
            <person name="Ovreas L."/>
            <person name="Rohde M."/>
            <person name="Galperin M.Y."/>
            <person name="Jogler C."/>
        </authorList>
    </citation>
    <scope>NUCLEOTIDE SEQUENCE [LARGE SCALE GENOMIC DNA]</scope>
    <source>
        <strain evidence="2 3">Pan44</strain>
    </source>
</reference>